<feature type="transmembrane region" description="Helical" evidence="5">
    <location>
        <begin position="106"/>
        <end position="128"/>
    </location>
</feature>
<dbReference type="Pfam" id="PF01124">
    <property type="entry name" value="MAPEG"/>
    <property type="match status" value="1"/>
</dbReference>
<sequence>MEWVAIITVVALLQCALFSFVVGRARVKYQIRAPAVQGHELFERSLRVHANTVEQLILFLPGLWLCAWYLEPRAAAALGALFVIGRQLYFNAYLASPRDRGRGFLLGFLATLTLLLGGLGGAVADLIAKL</sequence>
<keyword evidence="7" id="KW-1185">Reference proteome</keyword>
<protein>
    <submittedName>
        <fullName evidence="6">Eicosanoid and glutathione metabolism membrane-associated protein</fullName>
    </submittedName>
</protein>
<organism evidence="6 7">
    <name type="scientific">Alloalcanivorax venustensis ISO4</name>
    <dbReference type="NCBI Taxonomy" id="1177184"/>
    <lineage>
        <taxon>Bacteria</taxon>
        <taxon>Pseudomonadati</taxon>
        <taxon>Pseudomonadota</taxon>
        <taxon>Gammaproteobacteria</taxon>
        <taxon>Oceanospirillales</taxon>
        <taxon>Alcanivoracaceae</taxon>
        <taxon>Alloalcanivorax</taxon>
    </lineage>
</organism>
<comment type="subcellular location">
    <subcellularLocation>
        <location evidence="1">Membrane</location>
        <topology evidence="1">Multi-pass membrane protein</topology>
    </subcellularLocation>
</comment>
<evidence type="ECO:0000313" key="7">
    <source>
        <dbReference type="Proteomes" id="UP000644441"/>
    </source>
</evidence>
<reference evidence="6 7" key="1">
    <citation type="submission" date="2012-09" db="EMBL/GenBank/DDBJ databases">
        <title>Genome Sequence of alkane-degrading Bacterium Alcanivorax venustensis ISO4.</title>
        <authorList>
            <person name="Lai Q."/>
            <person name="Shao Z."/>
        </authorList>
    </citation>
    <scope>NUCLEOTIDE SEQUENCE [LARGE SCALE GENOMIC DNA]</scope>
    <source>
        <strain evidence="6 7">ISO4</strain>
    </source>
</reference>
<dbReference type="PANTHER" id="PTHR10250">
    <property type="entry name" value="MICROSOMAL GLUTATHIONE S-TRANSFERASE"/>
    <property type="match status" value="1"/>
</dbReference>
<keyword evidence="4 5" id="KW-0472">Membrane</keyword>
<evidence type="ECO:0000256" key="4">
    <source>
        <dbReference type="ARBA" id="ARBA00023136"/>
    </source>
</evidence>
<dbReference type="Gene3D" id="1.20.120.550">
    <property type="entry name" value="Membrane associated eicosanoid/glutathione metabolism-like domain"/>
    <property type="match status" value="1"/>
</dbReference>
<dbReference type="InterPro" id="IPR023352">
    <property type="entry name" value="MAPEG-like_dom_sf"/>
</dbReference>
<evidence type="ECO:0000313" key="6">
    <source>
        <dbReference type="EMBL" id="MBF5053702.1"/>
    </source>
</evidence>
<dbReference type="InterPro" id="IPR050997">
    <property type="entry name" value="MAPEG"/>
</dbReference>
<dbReference type="SUPFAM" id="SSF161084">
    <property type="entry name" value="MAPEG domain-like"/>
    <property type="match status" value="1"/>
</dbReference>
<dbReference type="RefSeq" id="WP_194856336.1">
    <property type="nucleotide sequence ID" value="NZ_ARXR01000020.1"/>
</dbReference>
<evidence type="ECO:0000256" key="2">
    <source>
        <dbReference type="ARBA" id="ARBA00022692"/>
    </source>
</evidence>
<keyword evidence="2 5" id="KW-0812">Transmembrane</keyword>
<dbReference type="EMBL" id="ARXR01000020">
    <property type="protein sequence ID" value="MBF5053702.1"/>
    <property type="molecule type" value="Genomic_DNA"/>
</dbReference>
<gene>
    <name evidence="6" type="ORF">ISO4_02304</name>
</gene>
<evidence type="ECO:0000256" key="3">
    <source>
        <dbReference type="ARBA" id="ARBA00022989"/>
    </source>
</evidence>
<proteinExistence type="predicted"/>
<dbReference type="Proteomes" id="UP000644441">
    <property type="component" value="Unassembled WGS sequence"/>
</dbReference>
<accession>A0ABS0AHT8</accession>
<dbReference type="PANTHER" id="PTHR10250:SF15">
    <property type="entry name" value="MICROSOMAL GLUTATHIONE S-TRANSFERASE-RELATED"/>
    <property type="match status" value="1"/>
</dbReference>
<dbReference type="InterPro" id="IPR001129">
    <property type="entry name" value="Membr-assoc_MAPEG"/>
</dbReference>
<name>A0ABS0AHT8_9GAMM</name>
<evidence type="ECO:0000256" key="5">
    <source>
        <dbReference type="SAM" id="Phobius"/>
    </source>
</evidence>
<keyword evidence="3 5" id="KW-1133">Transmembrane helix</keyword>
<feature type="transmembrane region" description="Helical" evidence="5">
    <location>
        <begin position="6"/>
        <end position="27"/>
    </location>
</feature>
<comment type="caution">
    <text evidence="6">The sequence shown here is derived from an EMBL/GenBank/DDBJ whole genome shotgun (WGS) entry which is preliminary data.</text>
</comment>
<evidence type="ECO:0000256" key="1">
    <source>
        <dbReference type="ARBA" id="ARBA00004141"/>
    </source>
</evidence>